<dbReference type="InterPro" id="IPR015943">
    <property type="entry name" value="WD40/YVTN_repeat-like_dom_sf"/>
</dbReference>
<keyword evidence="9" id="KW-0234">DNA repair</keyword>
<reference evidence="14 15" key="1">
    <citation type="journal article" date="2024" name="BMC Genomics">
        <title>De novo assembly and annotation of Popillia japonica's genome with initial clues to its potential as an invasive pest.</title>
        <authorList>
            <person name="Cucini C."/>
            <person name="Boschi S."/>
            <person name="Funari R."/>
            <person name="Cardaioli E."/>
            <person name="Iannotti N."/>
            <person name="Marturano G."/>
            <person name="Paoli F."/>
            <person name="Bruttini M."/>
            <person name="Carapelli A."/>
            <person name="Frati F."/>
            <person name="Nardi F."/>
        </authorList>
    </citation>
    <scope>NUCLEOTIDE SEQUENCE [LARGE SCALE GENOMIC DNA]</scope>
    <source>
        <strain evidence="14">DMR45628</strain>
    </source>
</reference>
<comment type="subcellular location">
    <subcellularLocation>
        <location evidence="2">Cytoplasm</location>
    </subcellularLocation>
    <subcellularLocation>
        <location evidence="1">Nucleus</location>
    </subcellularLocation>
</comment>
<evidence type="ECO:0000259" key="13">
    <source>
        <dbReference type="Pfam" id="PF23726"/>
    </source>
</evidence>
<keyword evidence="6" id="KW-0963">Cytoplasm</keyword>
<dbReference type="EMBL" id="JASPKY010000869">
    <property type="protein sequence ID" value="KAK9680789.1"/>
    <property type="molecule type" value="Genomic_DNA"/>
</dbReference>
<protein>
    <recommendedName>
        <fullName evidence="5">DNA damage-binding protein 1</fullName>
    </recommendedName>
</protein>
<feature type="domain" description="RSE1/DDB1/CPSF1 first beta-propeller" evidence="12">
    <location>
        <begin position="18"/>
        <end position="350"/>
    </location>
</feature>
<keyword evidence="15" id="KW-1185">Reference proteome</keyword>
<dbReference type="InterPro" id="IPR058543">
    <property type="entry name" value="Beta-prop_RSE1/DDB1/CPSF1_2nd"/>
</dbReference>
<organism evidence="14 15">
    <name type="scientific">Popillia japonica</name>
    <name type="common">Japanese beetle</name>
    <dbReference type="NCBI Taxonomy" id="7064"/>
    <lineage>
        <taxon>Eukaryota</taxon>
        <taxon>Metazoa</taxon>
        <taxon>Ecdysozoa</taxon>
        <taxon>Arthropoda</taxon>
        <taxon>Hexapoda</taxon>
        <taxon>Insecta</taxon>
        <taxon>Pterygota</taxon>
        <taxon>Neoptera</taxon>
        <taxon>Endopterygota</taxon>
        <taxon>Coleoptera</taxon>
        <taxon>Polyphaga</taxon>
        <taxon>Scarabaeiformia</taxon>
        <taxon>Scarabaeidae</taxon>
        <taxon>Rutelinae</taxon>
        <taxon>Popillia</taxon>
    </lineage>
</organism>
<dbReference type="GO" id="GO:0006281">
    <property type="term" value="P:DNA repair"/>
    <property type="evidence" value="ECO:0007669"/>
    <property type="project" value="UniProtKB-KW"/>
</dbReference>
<feature type="domain" description="RSE1/DDB1/CPSF1 C-terminal" evidence="11">
    <location>
        <begin position="802"/>
        <end position="928"/>
    </location>
</feature>
<dbReference type="GO" id="GO:0005737">
    <property type="term" value="C:cytoplasm"/>
    <property type="evidence" value="ECO:0007669"/>
    <property type="project" value="UniProtKB-SubCell"/>
</dbReference>
<dbReference type="Pfam" id="PF10433">
    <property type="entry name" value="Beta-prop_RSE1_1st"/>
    <property type="match status" value="1"/>
</dbReference>
<evidence type="ECO:0000313" key="15">
    <source>
        <dbReference type="Proteomes" id="UP001458880"/>
    </source>
</evidence>
<evidence type="ECO:0000256" key="4">
    <source>
        <dbReference type="ARBA" id="ARBA00007453"/>
    </source>
</evidence>
<dbReference type="FunFam" id="2.130.10.10:FF:000081">
    <property type="entry name" value="DNA damage-binding protein 1"/>
    <property type="match status" value="1"/>
</dbReference>
<name>A0AAW1HWD4_POPJA</name>
<evidence type="ECO:0000256" key="5">
    <source>
        <dbReference type="ARBA" id="ARBA00014577"/>
    </source>
</evidence>
<feature type="domain" description="RSE1/DDB1/CPSF1 second beta-propeller" evidence="13">
    <location>
        <begin position="399"/>
        <end position="707"/>
    </location>
</feature>
<evidence type="ECO:0000313" key="14">
    <source>
        <dbReference type="EMBL" id="KAK9680789.1"/>
    </source>
</evidence>
<evidence type="ECO:0000259" key="11">
    <source>
        <dbReference type="Pfam" id="PF03178"/>
    </source>
</evidence>
<dbReference type="PANTHER" id="PTHR10644">
    <property type="entry name" value="DNA REPAIR/RNA PROCESSING CPSF FAMILY"/>
    <property type="match status" value="1"/>
</dbReference>
<sequence length="930" mass="102475">MKAMTHHYIVTAHKPTAVTACVTGNFTSPTDINLIVAKNTRLEIYLVTPEGLKPVKEVTLYGKVAVMKLFRLQNEKKDSLFLITIRYNAMILECINDGDNLEIITKAHGNVSDRIGKPSENGILAVIDPKARVIGLRLYDGLFKIIPLDKDNSELKASSIRMDELQVHDVEFLHGCANPTIILIHQDLNGRHVKTHEISLRDKEFVKTPWKQDNVETEASMLIPVPYPLCGAIIIGQESILYHDGIISVAVAPPIIKQSTIVCYAKVDPGGLRYLLGDMAGHLFMLFLDVETRGDGQEVVRDLKVELLGEISTPECITYLDNGVLFIGSRLGDSQLVKLNTKPDENESYVTPLEPFTNLAPILDMCVVDLERQGQGQLVTCSGSFKEGSLRIIRNGIGIQEHASIDLPGIKGMWALNIGSIGNLDNTLVLAFVGQTRVLSLNGEEVEETDITGFSSDQQSFYCGNVAHDQIIQVTPTSARLVSIQTKNLLAEWKAPTEKNISVVTCNTEQIVVSTGSDLYYVEIHPNELILKGHTTLDVEVACLDITPLGEGAVRSDLVAVGLWTDMSARILRLPDLIESTKESLGGEIIARSVLMTQFEGHNYLLCALGDGSMFYFTLNKESGTLSDKKKVTLGTQPTVLRTFRSLSTSNVFACSDRPTVIYSSNHKLVFSNVNMREVNHMCSLNAEAYPDSLALATDSSVTIGTIDEIQKLHIRTVPLQESPRRIAYQEESKTFGVLSVRMDIQDSTGLNPSRPSASTLTQSVTASSSVASLALGKSSTTSAQGSANTTPEYGQEVEVHNLLIVDQHTFEVLHAHQFMQQEYAMSLISAQLGEDPNVYYIVGTAFVNPEEAEPKQGRLLLFQWTENKLTLVSEKDIKGSCYSLAEFNGKLLACINSTVRLFEWTAEKELRLECSHFNHIIALYAKTKV</sequence>
<comment type="pathway">
    <text evidence="3">Protein modification; protein ubiquitination.</text>
</comment>
<dbReference type="InterPro" id="IPR050358">
    <property type="entry name" value="RSE1/DDB1/CFT1"/>
</dbReference>
<dbReference type="GO" id="GO:0005634">
    <property type="term" value="C:nucleus"/>
    <property type="evidence" value="ECO:0007669"/>
    <property type="project" value="UniProtKB-SubCell"/>
</dbReference>
<gene>
    <name evidence="14" type="ORF">QE152_g38827</name>
</gene>
<evidence type="ECO:0000256" key="7">
    <source>
        <dbReference type="ARBA" id="ARBA00022763"/>
    </source>
</evidence>
<evidence type="ECO:0000256" key="9">
    <source>
        <dbReference type="ARBA" id="ARBA00023204"/>
    </source>
</evidence>
<evidence type="ECO:0000256" key="8">
    <source>
        <dbReference type="ARBA" id="ARBA00023125"/>
    </source>
</evidence>
<dbReference type="InterPro" id="IPR004871">
    <property type="entry name" value="RSE1/DDB1/CPSF1_C"/>
</dbReference>
<dbReference type="Pfam" id="PF03178">
    <property type="entry name" value="CPSF_A"/>
    <property type="match status" value="1"/>
</dbReference>
<dbReference type="InterPro" id="IPR018846">
    <property type="entry name" value="Beta-prop_RSE1/DDB1/CPSF1_1st"/>
</dbReference>
<evidence type="ECO:0000256" key="1">
    <source>
        <dbReference type="ARBA" id="ARBA00004123"/>
    </source>
</evidence>
<evidence type="ECO:0000256" key="3">
    <source>
        <dbReference type="ARBA" id="ARBA00004906"/>
    </source>
</evidence>
<comment type="similarity">
    <text evidence="4">Belongs to the DDB1 family.</text>
</comment>
<dbReference type="Gene3D" id="2.130.10.10">
    <property type="entry name" value="YVTN repeat-like/Quinoprotein amine dehydrogenase"/>
    <property type="match status" value="3"/>
</dbReference>
<dbReference type="FunFam" id="2.130.10.10:FF:000073">
    <property type="entry name" value="DNA damage-binding protein 1"/>
    <property type="match status" value="1"/>
</dbReference>
<evidence type="ECO:0000256" key="10">
    <source>
        <dbReference type="ARBA" id="ARBA00023242"/>
    </source>
</evidence>
<proteinExistence type="inferred from homology"/>
<evidence type="ECO:0000256" key="6">
    <source>
        <dbReference type="ARBA" id="ARBA00022490"/>
    </source>
</evidence>
<keyword evidence="7" id="KW-0227">DNA damage</keyword>
<dbReference type="Pfam" id="PF23726">
    <property type="entry name" value="Beta-prop_RSE1_2nd"/>
    <property type="match status" value="1"/>
</dbReference>
<accession>A0AAW1HWD4</accession>
<dbReference type="Proteomes" id="UP001458880">
    <property type="component" value="Unassembled WGS sequence"/>
</dbReference>
<evidence type="ECO:0000256" key="2">
    <source>
        <dbReference type="ARBA" id="ARBA00004496"/>
    </source>
</evidence>
<keyword evidence="10" id="KW-0539">Nucleus</keyword>
<dbReference type="GO" id="GO:0003677">
    <property type="term" value="F:DNA binding"/>
    <property type="evidence" value="ECO:0007669"/>
    <property type="project" value="UniProtKB-KW"/>
</dbReference>
<keyword evidence="8" id="KW-0238">DNA-binding</keyword>
<dbReference type="AlphaFoldDB" id="A0AAW1HWD4"/>
<comment type="caution">
    <text evidence="14">The sequence shown here is derived from an EMBL/GenBank/DDBJ whole genome shotgun (WGS) entry which is preliminary data.</text>
</comment>
<evidence type="ECO:0000259" key="12">
    <source>
        <dbReference type="Pfam" id="PF10433"/>
    </source>
</evidence>